<proteinExistence type="predicted"/>
<keyword evidence="4" id="KW-1185">Reference proteome</keyword>
<dbReference type="STRING" id="589385.SAMN05421504_103825"/>
<dbReference type="Proteomes" id="UP000199515">
    <property type="component" value="Unassembled WGS sequence"/>
</dbReference>
<dbReference type="OrthoDB" id="3628274at2"/>
<dbReference type="RefSeq" id="WP_091289940.1">
    <property type="nucleotide sequence ID" value="NZ_FNON01000003.1"/>
</dbReference>
<accession>A0A1H3EHH9</accession>
<name>A0A1H3EHH9_9PSEU</name>
<feature type="compositionally biased region" description="Low complexity" evidence="1">
    <location>
        <begin position="16"/>
        <end position="28"/>
    </location>
</feature>
<evidence type="ECO:0000313" key="3">
    <source>
        <dbReference type="EMBL" id="SDX78151.1"/>
    </source>
</evidence>
<keyword evidence="2" id="KW-0812">Transmembrane</keyword>
<keyword evidence="2" id="KW-1133">Transmembrane helix</keyword>
<feature type="region of interest" description="Disordered" evidence="1">
    <location>
        <begin position="1"/>
        <end position="37"/>
    </location>
</feature>
<gene>
    <name evidence="3" type="ORF">SAMN05421504_103825</name>
</gene>
<reference evidence="3 4" key="1">
    <citation type="submission" date="2016-10" db="EMBL/GenBank/DDBJ databases">
        <authorList>
            <person name="de Groot N.N."/>
        </authorList>
    </citation>
    <scope>NUCLEOTIDE SEQUENCE [LARGE SCALE GENOMIC DNA]</scope>
    <source>
        <strain evidence="3 4">CPCC 202699</strain>
    </source>
</reference>
<protein>
    <recommendedName>
        <fullName evidence="5">Tryptophan-associated transmembrane protein (Trp_oprn_chp)</fullName>
    </recommendedName>
</protein>
<sequence>MTYQQYPGQPYPGPQYPGQQYPGQQYPGQQPPPSAPSGGTAITAAVLAILGGLVHLVGAIAGAVNLGAFANVMSIIISVGVNPILAGLLIGGGIMIFLRKPAGRINVIIGAALAIVVYATAIGFGAVGVYAHGIMPAAFVMLLAALPAVATVVLASLNATARWLAPRPVGPPPPYGVPGYQLQQPPHYPENPRPW</sequence>
<evidence type="ECO:0008006" key="5">
    <source>
        <dbReference type="Google" id="ProtNLM"/>
    </source>
</evidence>
<feature type="transmembrane region" description="Helical" evidence="2">
    <location>
        <begin position="137"/>
        <end position="157"/>
    </location>
</feature>
<evidence type="ECO:0000256" key="1">
    <source>
        <dbReference type="SAM" id="MobiDB-lite"/>
    </source>
</evidence>
<evidence type="ECO:0000313" key="4">
    <source>
        <dbReference type="Proteomes" id="UP000199515"/>
    </source>
</evidence>
<dbReference type="EMBL" id="FNON01000003">
    <property type="protein sequence ID" value="SDX78151.1"/>
    <property type="molecule type" value="Genomic_DNA"/>
</dbReference>
<dbReference type="AlphaFoldDB" id="A0A1H3EHH9"/>
<feature type="transmembrane region" description="Helical" evidence="2">
    <location>
        <begin position="44"/>
        <end position="69"/>
    </location>
</feature>
<feature type="transmembrane region" description="Helical" evidence="2">
    <location>
        <begin position="75"/>
        <end position="98"/>
    </location>
</feature>
<feature type="transmembrane region" description="Helical" evidence="2">
    <location>
        <begin position="105"/>
        <end position="131"/>
    </location>
</feature>
<evidence type="ECO:0000256" key="2">
    <source>
        <dbReference type="SAM" id="Phobius"/>
    </source>
</evidence>
<organism evidence="3 4">
    <name type="scientific">Amycolatopsis xylanica</name>
    <dbReference type="NCBI Taxonomy" id="589385"/>
    <lineage>
        <taxon>Bacteria</taxon>
        <taxon>Bacillati</taxon>
        <taxon>Actinomycetota</taxon>
        <taxon>Actinomycetes</taxon>
        <taxon>Pseudonocardiales</taxon>
        <taxon>Pseudonocardiaceae</taxon>
        <taxon>Amycolatopsis</taxon>
    </lineage>
</organism>
<keyword evidence="2" id="KW-0472">Membrane</keyword>